<keyword evidence="3" id="KW-1003">Cell membrane</keyword>
<feature type="transmembrane region" description="Helical" evidence="8">
    <location>
        <begin position="294"/>
        <end position="324"/>
    </location>
</feature>
<dbReference type="PANTHER" id="PTHR30462">
    <property type="entry name" value="INTERMEMBRANE TRANSPORT PROTEIN PQIB-RELATED"/>
    <property type="match status" value="1"/>
</dbReference>
<reference evidence="9 10" key="1">
    <citation type="submission" date="2014-11" db="EMBL/GenBank/DDBJ databases">
        <title>Draft Genome Sequence of Vibrio piscirenalis strains CECT 8603T and CECT 8604, two marine Gammaproteobacterium isolated from cultured gilthead sea bream (Sparus aurata).</title>
        <authorList>
            <person name="Arahal D.R."/>
            <person name="Rodrigo-Torres L."/>
            <person name="Lucena T."/>
            <person name="Pujalte M.J."/>
        </authorList>
    </citation>
    <scope>NUCLEOTIDE SEQUENCE [LARGE SCALE GENOMIC DNA]</scope>
    <source>
        <strain evidence="9 10">DCR 1-4-2</strain>
    </source>
</reference>
<organism evidence="9 10">
    <name type="scientific">Vibrio renipiscarius</name>
    <dbReference type="NCBI Taxonomy" id="1461322"/>
    <lineage>
        <taxon>Bacteria</taxon>
        <taxon>Pseudomonadati</taxon>
        <taxon>Pseudomonadota</taxon>
        <taxon>Gammaproteobacteria</taxon>
        <taxon>Vibrionales</taxon>
        <taxon>Vibrionaceae</taxon>
        <taxon>Vibrio</taxon>
    </lineage>
</organism>
<dbReference type="NCBIfam" id="TIGR00155">
    <property type="entry name" value="pqiA_fam"/>
    <property type="match status" value="1"/>
</dbReference>
<feature type="transmembrane region" description="Helical" evidence="8">
    <location>
        <begin position="55"/>
        <end position="79"/>
    </location>
</feature>
<protein>
    <submittedName>
        <fullName evidence="9">Paraquat-inducible protein A</fullName>
    </submittedName>
</protein>
<dbReference type="Pfam" id="PF04403">
    <property type="entry name" value="PqiA"/>
    <property type="match status" value="2"/>
</dbReference>
<evidence type="ECO:0000313" key="9">
    <source>
        <dbReference type="EMBL" id="KII81712.1"/>
    </source>
</evidence>
<accession>A0A0C2P5L6</accession>
<evidence type="ECO:0000256" key="6">
    <source>
        <dbReference type="ARBA" id="ARBA00022989"/>
    </source>
</evidence>
<evidence type="ECO:0000256" key="3">
    <source>
        <dbReference type="ARBA" id="ARBA00022475"/>
    </source>
</evidence>
<feature type="transmembrane region" description="Helical" evidence="8">
    <location>
        <begin position="149"/>
        <end position="167"/>
    </location>
</feature>
<keyword evidence="7 8" id="KW-0472">Membrane</keyword>
<feature type="transmembrane region" description="Helical" evidence="8">
    <location>
        <begin position="375"/>
        <end position="394"/>
    </location>
</feature>
<evidence type="ECO:0000256" key="5">
    <source>
        <dbReference type="ARBA" id="ARBA00022692"/>
    </source>
</evidence>
<evidence type="ECO:0000256" key="8">
    <source>
        <dbReference type="SAM" id="Phobius"/>
    </source>
</evidence>
<dbReference type="OrthoDB" id="9800207at2"/>
<proteinExistence type="inferred from homology"/>
<evidence type="ECO:0000256" key="7">
    <source>
        <dbReference type="ARBA" id="ARBA00023136"/>
    </source>
</evidence>
<feature type="transmembrane region" description="Helical" evidence="8">
    <location>
        <begin position="251"/>
        <end position="274"/>
    </location>
</feature>
<dbReference type="EMBL" id="JTKH01000003">
    <property type="protein sequence ID" value="KII81712.1"/>
    <property type="molecule type" value="Genomic_DNA"/>
</dbReference>
<name>A0A0C2P5L6_9VIBR</name>
<keyword evidence="6 8" id="KW-1133">Transmembrane helix</keyword>
<evidence type="ECO:0000256" key="2">
    <source>
        <dbReference type="ARBA" id="ARBA00007555"/>
    </source>
</evidence>
<evidence type="ECO:0000313" key="10">
    <source>
        <dbReference type="Proteomes" id="UP000031672"/>
    </source>
</evidence>
<dbReference type="RefSeq" id="WP_040986310.1">
    <property type="nucleotide sequence ID" value="NZ_JTKH01000003.1"/>
</dbReference>
<feature type="transmembrane region" description="Helical" evidence="8">
    <location>
        <begin position="173"/>
        <end position="192"/>
    </location>
</feature>
<evidence type="ECO:0000256" key="1">
    <source>
        <dbReference type="ARBA" id="ARBA00004429"/>
    </source>
</evidence>
<keyword evidence="10" id="KW-1185">Reference proteome</keyword>
<evidence type="ECO:0000256" key="4">
    <source>
        <dbReference type="ARBA" id="ARBA00022519"/>
    </source>
</evidence>
<dbReference type="InterPro" id="IPR007498">
    <property type="entry name" value="PqiA-like"/>
</dbReference>
<comment type="subcellular location">
    <subcellularLocation>
        <location evidence="1">Cell inner membrane</location>
        <topology evidence="1">Multi-pass membrane protein</topology>
    </subcellularLocation>
</comment>
<dbReference type="AlphaFoldDB" id="A0A0C2P5L6"/>
<accession>A0A0C2K1M8</accession>
<dbReference type="InterPro" id="IPR005219">
    <property type="entry name" value="PqiA-like_proteobact"/>
</dbReference>
<feature type="transmembrane region" description="Helical" evidence="8">
    <location>
        <begin position="99"/>
        <end position="128"/>
    </location>
</feature>
<dbReference type="PANTHER" id="PTHR30462:SF1">
    <property type="entry name" value="INTERMEMBRANE TRANSPORT PROTEIN YEBS"/>
    <property type="match status" value="1"/>
</dbReference>
<dbReference type="STRING" id="1461322.OJ16_00455"/>
<feature type="transmembrane region" description="Helical" evidence="8">
    <location>
        <begin position="345"/>
        <end position="363"/>
    </location>
</feature>
<keyword evidence="5 8" id="KW-0812">Transmembrane</keyword>
<sequence>MSPLAHRCKTSKVRLCQGCELPVDVVEIKLGKSAYCPRCRSQLYRGGQPSLSGNLAIAVTCLLLFIPSHFFNYLSIRLFGQMIPATLPSGVFSLFGEGFIFLALLIFFCSSIAPLMVCSSVMLAHVALKTSHFKLLKCTLWVIQHLKHWVMIDVFLISVAISCFKLQDYSDIFVGPGLYGLILLQIFTVLLISRVSTRRYWEAYRQESHYAFERKQVHCLCCHLSQPEASHCVRCQSTISHRRPNSIQKTWAYLIAASIAIFPANLMPISVLLTNGKRLEDTIFSGVAALIKNGMTGIAIIIFVASIVVPVAKIIGLTYILLAIKFKRQIFHRQRMMIYFFVKWIGKWSMMDLFVISIMMTLVDRGQILDFTPGYGAVAFGCVVVLTMLAVESFDPRFIWDNYRDTPIDAPIDNSTLENCPDNVSKQKESLNE</sequence>
<keyword evidence="4" id="KW-0997">Cell inner membrane</keyword>
<dbReference type="Proteomes" id="UP000031672">
    <property type="component" value="Unassembled WGS sequence"/>
</dbReference>
<gene>
    <name evidence="9" type="ORF">OJ16_00455</name>
</gene>
<dbReference type="InterPro" id="IPR051800">
    <property type="entry name" value="PqiA-PqiB_transport"/>
</dbReference>
<comment type="caution">
    <text evidence="9">The sequence shown here is derived from an EMBL/GenBank/DDBJ whole genome shotgun (WGS) entry which is preliminary data.</text>
</comment>
<comment type="similarity">
    <text evidence="2">Belongs to the PqiA family.</text>
</comment>
<dbReference type="GO" id="GO:0005886">
    <property type="term" value="C:plasma membrane"/>
    <property type="evidence" value="ECO:0007669"/>
    <property type="project" value="UniProtKB-SubCell"/>
</dbReference>